<dbReference type="GO" id="GO:0032787">
    <property type="term" value="P:monocarboxylic acid metabolic process"/>
    <property type="evidence" value="ECO:0007669"/>
    <property type="project" value="UniProtKB-ARBA"/>
</dbReference>
<reference evidence="6" key="3">
    <citation type="submission" date="2016-08" db="EMBL/GenBank/DDBJ databases">
        <title>Sequencing, assembly and comparative genomics of S. aureofaciens ATCC 10762.</title>
        <authorList>
            <person name="Gradnigo J.S."/>
            <person name="Johnson N."/>
            <person name="Somerville G.A."/>
        </authorList>
    </citation>
    <scope>NUCLEOTIDE SEQUENCE [LARGE SCALE GENOMIC DNA]</scope>
    <source>
        <strain evidence="6">ATCC 10762 / DSM 40127 / CCM 3239 / JCM 4008 / LMG 5968 / NBRC 12843 / NCIMB 8234 / A-377</strain>
    </source>
</reference>
<evidence type="ECO:0000313" key="6">
    <source>
        <dbReference type="Proteomes" id="UP000037395"/>
    </source>
</evidence>
<dbReference type="EMBL" id="BMUB01000003">
    <property type="protein sequence ID" value="GGU67301.1"/>
    <property type="molecule type" value="Genomic_DNA"/>
</dbReference>
<dbReference type="Proteomes" id="UP000610124">
    <property type="component" value="Unassembled WGS sequence"/>
</dbReference>
<dbReference type="InterPro" id="IPR050259">
    <property type="entry name" value="SDR"/>
</dbReference>
<dbReference type="Proteomes" id="UP000037395">
    <property type="component" value="Unassembled WGS sequence"/>
</dbReference>
<dbReference type="KEGG" id="kau:B6264_10675"/>
<reference evidence="5" key="4">
    <citation type="submission" date="2016-08" db="EMBL/GenBank/DDBJ databases">
        <title>Sequencing, Assembly and Comparative Genomics of S. aureofaciens ATCC 10762.</title>
        <authorList>
            <person name="Gradnigo J.S."/>
            <person name="Johnson N."/>
            <person name="Somerville G.A."/>
        </authorList>
    </citation>
    <scope>NUCLEOTIDE SEQUENCE [LARGE SCALE GENOMIC DNA]</scope>
    <source>
        <strain evidence="5">ATCC 10762</strain>
    </source>
</reference>
<accession>A0A8H9LMZ6</accession>
<dbReference type="InterPro" id="IPR057326">
    <property type="entry name" value="KR_dom"/>
</dbReference>
<dbReference type="GO" id="GO:0016491">
    <property type="term" value="F:oxidoreductase activity"/>
    <property type="evidence" value="ECO:0007669"/>
    <property type="project" value="UniProtKB-KW"/>
</dbReference>
<dbReference type="RefSeq" id="WP_030289545.1">
    <property type="nucleotide sequence ID" value="NZ_BMUB01000003.1"/>
</dbReference>
<comment type="similarity">
    <text evidence="1">Belongs to the short-chain dehydrogenases/reductases (SDR) family.</text>
</comment>
<reference evidence="5 6" key="2">
    <citation type="submission" date="2014-07" db="EMBL/GenBank/DDBJ databases">
        <authorList>
            <person name="Zhang J.E."/>
            <person name="Yang H."/>
            <person name="Guo J."/>
            <person name="Deng Z."/>
            <person name="Luo H."/>
            <person name="Luo M."/>
            <person name="Zhao B."/>
        </authorList>
    </citation>
    <scope>NUCLEOTIDE SEQUENCE [LARGE SCALE GENOMIC DNA]</scope>
    <source>
        <strain evidence="5">ATCC 10762</strain>
        <strain evidence="6">ATCC 10762 / DSM 40127 / CCM 3239 / JCM 4008 / LMG 5968 / NBRC 12843 / NCIMB 8234 / A-377</strain>
    </source>
</reference>
<dbReference type="Gene3D" id="3.40.50.720">
    <property type="entry name" value="NAD(P)-binding Rossmann-like Domain"/>
    <property type="match status" value="1"/>
</dbReference>
<dbReference type="InterPro" id="IPR036291">
    <property type="entry name" value="NAD(P)-bd_dom_sf"/>
</dbReference>
<keyword evidence="6" id="KW-1185">Reference proteome</keyword>
<gene>
    <name evidence="4" type="primary">fabG</name>
    <name evidence="4" type="ORF">GCM10010502_18020</name>
    <name evidence="5" type="ORF">HS99_0035155</name>
</gene>
<feature type="domain" description="Ketoreductase" evidence="3">
    <location>
        <begin position="5"/>
        <end position="185"/>
    </location>
</feature>
<dbReference type="Pfam" id="PF13561">
    <property type="entry name" value="adh_short_C2"/>
    <property type="match status" value="1"/>
</dbReference>
<evidence type="ECO:0000256" key="2">
    <source>
        <dbReference type="ARBA" id="ARBA00023002"/>
    </source>
</evidence>
<dbReference type="InterPro" id="IPR020904">
    <property type="entry name" value="Sc_DH/Rdtase_CS"/>
</dbReference>
<dbReference type="NCBIfam" id="NF009466">
    <property type="entry name" value="PRK12826.1-2"/>
    <property type="match status" value="1"/>
</dbReference>
<comment type="caution">
    <text evidence="5">The sequence shown here is derived from an EMBL/GenBank/DDBJ whole genome shotgun (WGS) entry which is preliminary data.</text>
</comment>
<dbReference type="SUPFAM" id="SSF51735">
    <property type="entry name" value="NAD(P)-binding Rossmann-fold domains"/>
    <property type="match status" value="1"/>
</dbReference>
<proteinExistence type="inferred from homology"/>
<dbReference type="SMART" id="SM00822">
    <property type="entry name" value="PKS_KR"/>
    <property type="match status" value="1"/>
</dbReference>
<evidence type="ECO:0000259" key="3">
    <source>
        <dbReference type="SMART" id="SM00822"/>
    </source>
</evidence>
<dbReference type="InterPro" id="IPR002347">
    <property type="entry name" value="SDR_fam"/>
</dbReference>
<dbReference type="PANTHER" id="PTHR42879:SF2">
    <property type="entry name" value="3-OXOACYL-[ACYL-CARRIER-PROTEIN] REDUCTASE FABG"/>
    <property type="match status" value="1"/>
</dbReference>
<dbReference type="GeneID" id="97484954"/>
<evidence type="ECO:0000256" key="1">
    <source>
        <dbReference type="ARBA" id="ARBA00006484"/>
    </source>
</evidence>
<sequence length="246" mass="25397">MSTSGTALISGGSRGIGKAAALRLAAEGHPISFCYQSDQQAADLLTKELDALGVGVLAERVDVTDAAAVRAWVTRTEQELGPITVAVASAGITRDKPLLLMADEDWQAVTDTNLTGTANLCRAVAFPMVKRRGGSIITLSSVSGLYGNPGQSNYAASKAGIIALTRALAKEVGRYGVRVNAVAPGMIETDMTSVLTDAQRGEALKNIPLGRFGTADEVAESVAFLAGPQSAYFTGSVLQIDGGIVL</sequence>
<protein>
    <submittedName>
        <fullName evidence="4">3-oxoacyl-[acyl-carrier-protein] reductase</fullName>
    </submittedName>
    <submittedName>
        <fullName evidence="5">Beta-ketoacyl-ACP reductase</fullName>
    </submittedName>
</protein>
<name>A0A1E7N1I8_KITAU</name>
<dbReference type="FunFam" id="3.40.50.720:FF:000173">
    <property type="entry name" value="3-oxoacyl-[acyl-carrier protein] reductase"/>
    <property type="match status" value="1"/>
</dbReference>
<dbReference type="PRINTS" id="PR00080">
    <property type="entry name" value="SDRFAMILY"/>
</dbReference>
<dbReference type="EMBL" id="JPRF03000044">
    <property type="protein sequence ID" value="OEV34535.1"/>
    <property type="molecule type" value="Genomic_DNA"/>
</dbReference>
<dbReference type="OrthoDB" id="9804774at2"/>
<evidence type="ECO:0000313" key="4">
    <source>
        <dbReference type="EMBL" id="GGU67301.1"/>
    </source>
</evidence>
<dbReference type="PRINTS" id="PR00081">
    <property type="entry name" value="GDHRDH"/>
</dbReference>
<keyword evidence="2" id="KW-0560">Oxidoreductase</keyword>
<dbReference type="AlphaFoldDB" id="A0A1E7N1I8"/>
<evidence type="ECO:0000313" key="5">
    <source>
        <dbReference type="EMBL" id="OEV34535.1"/>
    </source>
</evidence>
<accession>A0A1E7N1I8</accession>
<dbReference type="PROSITE" id="PS00061">
    <property type="entry name" value="ADH_SHORT"/>
    <property type="match status" value="1"/>
</dbReference>
<reference evidence="4" key="5">
    <citation type="submission" date="2020-09" db="EMBL/GenBank/DDBJ databases">
        <authorList>
            <person name="Sun Q."/>
            <person name="Ohkuma M."/>
        </authorList>
    </citation>
    <scope>NUCLEOTIDE SEQUENCE</scope>
    <source>
        <strain evidence="4">JCM 4434</strain>
    </source>
</reference>
<reference evidence="4" key="1">
    <citation type="journal article" date="2014" name="Int. J. Syst. Evol. Microbiol.">
        <title>Complete genome sequence of Corynebacterium casei LMG S-19264T (=DSM 44701T), isolated from a smear-ripened cheese.</title>
        <authorList>
            <consortium name="US DOE Joint Genome Institute (JGI-PGF)"/>
            <person name="Walter F."/>
            <person name="Albersmeier A."/>
            <person name="Kalinowski J."/>
            <person name="Ruckert C."/>
        </authorList>
    </citation>
    <scope>NUCLEOTIDE SEQUENCE</scope>
    <source>
        <strain evidence="4">JCM 4434</strain>
    </source>
</reference>
<dbReference type="PANTHER" id="PTHR42879">
    <property type="entry name" value="3-OXOACYL-(ACYL-CARRIER-PROTEIN) REDUCTASE"/>
    <property type="match status" value="1"/>
</dbReference>
<organism evidence="5 6">
    <name type="scientific">Kitasatospora aureofaciens</name>
    <name type="common">Streptomyces aureofaciens</name>
    <dbReference type="NCBI Taxonomy" id="1894"/>
    <lineage>
        <taxon>Bacteria</taxon>
        <taxon>Bacillati</taxon>
        <taxon>Actinomycetota</taxon>
        <taxon>Actinomycetes</taxon>
        <taxon>Kitasatosporales</taxon>
        <taxon>Streptomycetaceae</taxon>
        <taxon>Kitasatospora</taxon>
    </lineage>
</organism>